<dbReference type="InterPro" id="IPR039426">
    <property type="entry name" value="TonB-dep_rcpt-like"/>
</dbReference>
<comment type="subcellular location">
    <subcellularLocation>
        <location evidence="1 8">Cell outer membrane</location>
        <topology evidence="1 8">Multi-pass membrane protein</topology>
    </subcellularLocation>
</comment>
<keyword evidence="2 8" id="KW-0813">Transport</keyword>
<gene>
    <name evidence="14" type="ORF">AD931_00980</name>
</gene>
<dbReference type="InterPro" id="IPR036942">
    <property type="entry name" value="Beta-barrel_TonB_sf"/>
</dbReference>
<evidence type="ECO:0008006" key="16">
    <source>
        <dbReference type="Google" id="ProtNLM"/>
    </source>
</evidence>
<dbReference type="InterPro" id="IPR010104">
    <property type="entry name" value="TonB_rcpt_bac"/>
</dbReference>
<feature type="signal peptide" evidence="11">
    <location>
        <begin position="1"/>
        <end position="22"/>
    </location>
</feature>
<comment type="similarity">
    <text evidence="8 9">Belongs to the TonB-dependent receptor family.</text>
</comment>
<dbReference type="Pfam" id="PF07715">
    <property type="entry name" value="Plug"/>
    <property type="match status" value="1"/>
</dbReference>
<dbReference type="RefSeq" id="WP_148295936.1">
    <property type="nucleotide sequence ID" value="NZ_LHZD01000009.1"/>
</dbReference>
<dbReference type="NCBIfam" id="TIGR01782">
    <property type="entry name" value="TonB-Xanth-Caul"/>
    <property type="match status" value="1"/>
</dbReference>
<dbReference type="AlphaFoldDB" id="A0AB34XJV6"/>
<reference evidence="14 15" key="1">
    <citation type="submission" date="2015-06" db="EMBL/GenBank/DDBJ databases">
        <title>Improved classification and identification of acetic acid bacteria using matrix-assisted laser desorption/ionization time-of-flight mass spectrometry; Gluconobacter nephelii and Gluconobacter uchimurae are later heterotypic synonyms of Gluconobacter japonicus and Gluconobacter oxydans, respectively.</title>
        <authorList>
            <person name="Li L."/>
            <person name="Cleenwerck I."/>
            <person name="De Vuyst L."/>
            <person name="Vandamme P."/>
        </authorList>
    </citation>
    <scope>NUCLEOTIDE SEQUENCE [LARGE SCALE GENOMIC DNA]</scope>
    <source>
        <strain evidence="14 15">LMG 1386</strain>
    </source>
</reference>
<keyword evidence="3 8" id="KW-1134">Transmembrane beta strand</keyword>
<evidence type="ECO:0000256" key="10">
    <source>
        <dbReference type="SAM" id="MobiDB-lite"/>
    </source>
</evidence>
<feature type="region of interest" description="Disordered" evidence="10">
    <location>
        <begin position="110"/>
        <end position="147"/>
    </location>
</feature>
<sequence>MFRLNSRAQIFPGLALSTTCLAGVLTTQAAYAQTSSFSISRMPIAQAIIAYGRAANVQIVLADPVRGTIMGNAVHGTMGSDRALEQLLAGTGLTVISRHSHVVVIGLHQPTPTKPGIRPTSARKSTLDASRTENVSVHANRDSTSSKRYSAQMIDTLSAEQIRTVPDLSVVEAARRIVGISVMPSTDDNRSDNNIENITIRGLDNSYNLITIDGAQLASANNTYRGARLDLIPSSMLGELQVLKTVDAYNDPQGIGGQVNMVTKNAFDYGNTFDTQLLGGWNNLAGSVVQPMHENWRVDGALTRVFGKNKEFGFVLSGNYQELHSATHAILPGDSSGDGWNYYTASGTSVGSPTNTDAVAATGHAVPVRSQDYAFDDAYRRYSLTGKFQYRPSHRFDLSVFGGYFHTLDQETRNEALSMPSGTWTQGATPDTGSVSTGQYQFGITQQPETQRTWFVNGKIHYDINDRMHLNFLASDSIAWDDSYRTMIKYNTGMNENTNKTTYQSNYGYSYTLDNGAPSIYLNDLTAANNADNYNPRYWRFYGFHVKNDVRFLRGDWRWDVGHGFWMNAGVTQTMTHVTNSETYTQWIPKDAAAAAEIGNMDQVLAAKTLTMESAPGLKYLTLNYQEALDKLLNNKSLFKTTNTISTTKPAYYHMQESITAAYFQTGWHNRFVSLQGGFRWDHTRADIGNFNGITQNGVTDYLYETRGAGYDYLLPSFLATFNLNPTMKVRAAFTETVGRPNYGDYGAATSTTFDGATVNISQGNPNLKPRHSWNYDLSYEWYPQKDTILTVGLFYKDIHDQIYTRTSYGNIMMDGASYAAVISEPLNASGAGMRGVEMQLMRQRFGFLPGILKNFGLSFNATFLQGFYEETMDDGTQRRVNGLSNQPSHIYNASLFYADKNLEARVAYNRIGKSLYSTSGTAKWQDMWLQERGQLDLQASYRFYKWLSATGQVQNLTGEGYVTRMGPRENLIQDRHPAGRTVWFGLRFQPDF</sequence>
<evidence type="ECO:0000256" key="1">
    <source>
        <dbReference type="ARBA" id="ARBA00004571"/>
    </source>
</evidence>
<keyword evidence="6 8" id="KW-0472">Membrane</keyword>
<evidence type="ECO:0000256" key="8">
    <source>
        <dbReference type="PROSITE-ProRule" id="PRU01360"/>
    </source>
</evidence>
<dbReference type="CDD" id="cd01347">
    <property type="entry name" value="ligand_gated_channel"/>
    <property type="match status" value="1"/>
</dbReference>
<name>A0AB34XJV6_GLUOY</name>
<dbReference type="Gene3D" id="2.40.170.20">
    <property type="entry name" value="TonB-dependent receptor, beta-barrel domain"/>
    <property type="match status" value="1"/>
</dbReference>
<dbReference type="Pfam" id="PF00593">
    <property type="entry name" value="TonB_dep_Rec_b-barrel"/>
    <property type="match status" value="1"/>
</dbReference>
<evidence type="ECO:0000259" key="12">
    <source>
        <dbReference type="Pfam" id="PF00593"/>
    </source>
</evidence>
<evidence type="ECO:0000259" key="13">
    <source>
        <dbReference type="Pfam" id="PF07715"/>
    </source>
</evidence>
<evidence type="ECO:0000313" key="14">
    <source>
        <dbReference type="EMBL" id="KXV10505.1"/>
    </source>
</evidence>
<dbReference type="PANTHER" id="PTHR40980">
    <property type="entry name" value="PLUG DOMAIN-CONTAINING PROTEIN"/>
    <property type="match status" value="1"/>
</dbReference>
<keyword evidence="11" id="KW-0732">Signal</keyword>
<evidence type="ECO:0000256" key="3">
    <source>
        <dbReference type="ARBA" id="ARBA00022452"/>
    </source>
</evidence>
<evidence type="ECO:0000256" key="11">
    <source>
        <dbReference type="SAM" id="SignalP"/>
    </source>
</evidence>
<keyword evidence="5 9" id="KW-0798">TonB box</keyword>
<evidence type="ECO:0000256" key="4">
    <source>
        <dbReference type="ARBA" id="ARBA00022692"/>
    </source>
</evidence>
<evidence type="ECO:0000256" key="5">
    <source>
        <dbReference type="ARBA" id="ARBA00023077"/>
    </source>
</evidence>
<proteinExistence type="inferred from homology"/>
<feature type="domain" description="TonB-dependent receptor-like beta-barrel" evidence="12">
    <location>
        <begin position="495"/>
        <end position="957"/>
    </location>
</feature>
<dbReference type="InterPro" id="IPR012910">
    <property type="entry name" value="Plug_dom"/>
</dbReference>
<dbReference type="SUPFAM" id="SSF56935">
    <property type="entry name" value="Porins"/>
    <property type="match status" value="1"/>
</dbReference>
<feature type="compositionally biased region" description="Polar residues" evidence="10">
    <location>
        <begin position="122"/>
        <end position="138"/>
    </location>
</feature>
<evidence type="ECO:0000313" key="15">
    <source>
        <dbReference type="Proteomes" id="UP000075394"/>
    </source>
</evidence>
<keyword evidence="7 8" id="KW-0998">Cell outer membrane</keyword>
<accession>A0AB34XJV6</accession>
<evidence type="ECO:0000256" key="9">
    <source>
        <dbReference type="RuleBase" id="RU003357"/>
    </source>
</evidence>
<dbReference type="GO" id="GO:0009279">
    <property type="term" value="C:cell outer membrane"/>
    <property type="evidence" value="ECO:0007669"/>
    <property type="project" value="UniProtKB-SubCell"/>
</dbReference>
<evidence type="ECO:0000256" key="2">
    <source>
        <dbReference type="ARBA" id="ARBA00022448"/>
    </source>
</evidence>
<dbReference type="PANTHER" id="PTHR40980:SF4">
    <property type="entry name" value="TONB-DEPENDENT RECEPTOR-LIKE BETA-BARREL DOMAIN-CONTAINING PROTEIN"/>
    <property type="match status" value="1"/>
</dbReference>
<dbReference type="Proteomes" id="UP000075394">
    <property type="component" value="Unassembled WGS sequence"/>
</dbReference>
<evidence type="ECO:0000256" key="7">
    <source>
        <dbReference type="ARBA" id="ARBA00023237"/>
    </source>
</evidence>
<feature type="domain" description="TonB-dependent receptor plug" evidence="13">
    <location>
        <begin position="147"/>
        <end position="257"/>
    </location>
</feature>
<feature type="chain" id="PRO_5044271630" description="TonB-dependent receptor" evidence="11">
    <location>
        <begin position="23"/>
        <end position="993"/>
    </location>
</feature>
<dbReference type="InterPro" id="IPR037066">
    <property type="entry name" value="Plug_dom_sf"/>
</dbReference>
<evidence type="ECO:0000256" key="6">
    <source>
        <dbReference type="ARBA" id="ARBA00023136"/>
    </source>
</evidence>
<dbReference type="GeneID" id="56906599"/>
<dbReference type="InterPro" id="IPR000531">
    <property type="entry name" value="Beta-barrel_TonB"/>
</dbReference>
<organism evidence="14 15">
    <name type="scientific">Gluconobacter oxydans</name>
    <name type="common">Gluconobacter suboxydans</name>
    <dbReference type="NCBI Taxonomy" id="442"/>
    <lineage>
        <taxon>Bacteria</taxon>
        <taxon>Pseudomonadati</taxon>
        <taxon>Pseudomonadota</taxon>
        <taxon>Alphaproteobacteria</taxon>
        <taxon>Acetobacterales</taxon>
        <taxon>Acetobacteraceae</taxon>
        <taxon>Gluconobacter</taxon>
    </lineage>
</organism>
<protein>
    <recommendedName>
        <fullName evidence="16">TonB-dependent receptor</fullName>
    </recommendedName>
</protein>
<dbReference type="PROSITE" id="PS52016">
    <property type="entry name" value="TONB_DEPENDENT_REC_3"/>
    <property type="match status" value="1"/>
</dbReference>
<keyword evidence="4 8" id="KW-0812">Transmembrane</keyword>
<dbReference type="EMBL" id="LHZD01000009">
    <property type="protein sequence ID" value="KXV10505.1"/>
    <property type="molecule type" value="Genomic_DNA"/>
</dbReference>
<dbReference type="Gene3D" id="2.170.130.10">
    <property type="entry name" value="TonB-dependent receptor, plug domain"/>
    <property type="match status" value="1"/>
</dbReference>
<dbReference type="Gene3D" id="3.55.50.30">
    <property type="match status" value="1"/>
</dbReference>
<comment type="caution">
    <text evidence="14">The sequence shown here is derived from an EMBL/GenBank/DDBJ whole genome shotgun (WGS) entry which is preliminary data.</text>
</comment>